<evidence type="ECO:0000256" key="2">
    <source>
        <dbReference type="ARBA" id="ARBA00008685"/>
    </source>
</evidence>
<evidence type="ECO:0000256" key="9">
    <source>
        <dbReference type="ARBA" id="ARBA00023170"/>
    </source>
</evidence>
<evidence type="ECO:0000256" key="1">
    <source>
        <dbReference type="ARBA" id="ARBA00004651"/>
    </source>
</evidence>
<organism evidence="15 16">
    <name type="scientific">Oedothorax gibbosus</name>
    <dbReference type="NCBI Taxonomy" id="931172"/>
    <lineage>
        <taxon>Eukaryota</taxon>
        <taxon>Metazoa</taxon>
        <taxon>Ecdysozoa</taxon>
        <taxon>Arthropoda</taxon>
        <taxon>Chelicerata</taxon>
        <taxon>Arachnida</taxon>
        <taxon>Araneae</taxon>
        <taxon>Araneomorphae</taxon>
        <taxon>Entelegynae</taxon>
        <taxon>Araneoidea</taxon>
        <taxon>Linyphiidae</taxon>
        <taxon>Erigoninae</taxon>
        <taxon>Oedothorax</taxon>
    </lineage>
</organism>
<evidence type="ECO:0000256" key="11">
    <source>
        <dbReference type="ARBA" id="ARBA00023286"/>
    </source>
</evidence>
<keyword evidence="3" id="KW-0813">Transport</keyword>
<keyword evidence="16" id="KW-1185">Reference proteome</keyword>
<protein>
    <recommendedName>
        <fullName evidence="14">Ionotropic glutamate receptor L-glutamate and glycine-binding domain-containing protein</fullName>
    </recommendedName>
</protein>
<dbReference type="GO" id="GO:0015276">
    <property type="term" value="F:ligand-gated monoatomic ion channel activity"/>
    <property type="evidence" value="ECO:0007669"/>
    <property type="project" value="InterPro"/>
</dbReference>
<keyword evidence="5 13" id="KW-0812">Transmembrane</keyword>
<evidence type="ECO:0000256" key="7">
    <source>
        <dbReference type="ARBA" id="ARBA00023065"/>
    </source>
</evidence>
<dbReference type="InterPro" id="IPR001320">
    <property type="entry name" value="Iontro_rcpt_C"/>
</dbReference>
<dbReference type="GO" id="GO:0050906">
    <property type="term" value="P:detection of stimulus involved in sensory perception"/>
    <property type="evidence" value="ECO:0007669"/>
    <property type="project" value="UniProtKB-ARBA"/>
</dbReference>
<dbReference type="Pfam" id="PF10613">
    <property type="entry name" value="Lig_chan-Glu_bd"/>
    <property type="match status" value="1"/>
</dbReference>
<comment type="caution">
    <text evidence="15">The sequence shown here is derived from an EMBL/GenBank/DDBJ whole genome shotgun (WGS) entry which is preliminary data.</text>
</comment>
<dbReference type="GO" id="GO:0005886">
    <property type="term" value="C:plasma membrane"/>
    <property type="evidence" value="ECO:0007669"/>
    <property type="project" value="UniProtKB-SubCell"/>
</dbReference>
<evidence type="ECO:0000256" key="4">
    <source>
        <dbReference type="ARBA" id="ARBA00022475"/>
    </source>
</evidence>
<keyword evidence="12" id="KW-0407">Ion channel</keyword>
<evidence type="ECO:0000256" key="6">
    <source>
        <dbReference type="ARBA" id="ARBA00022989"/>
    </source>
</evidence>
<accession>A0AAV6VG81</accession>
<keyword evidence="10" id="KW-0325">Glycoprotein</keyword>
<dbReference type="Pfam" id="PF00060">
    <property type="entry name" value="Lig_chan"/>
    <property type="match status" value="1"/>
</dbReference>
<dbReference type="Gene3D" id="1.10.287.70">
    <property type="match status" value="1"/>
</dbReference>
<dbReference type="AlphaFoldDB" id="A0AAV6VG81"/>
<keyword evidence="11" id="KW-1071">Ligand-gated ion channel</keyword>
<keyword evidence="6 13" id="KW-1133">Transmembrane helix</keyword>
<dbReference type="SUPFAM" id="SSF53850">
    <property type="entry name" value="Periplasmic binding protein-like II"/>
    <property type="match status" value="1"/>
</dbReference>
<sequence length="470" mass="54141">MFPKFLKIGTVHYSYVQDVQVNEKNRTILSGGANGFLFHELSERLGFDYELYIPKDGQFGSMNSDGEWTGMLGMLHRGEIDLAFGSLIIDEDRFNYFQMIPFTLHRFTFATNQPKFQASESSFEKPFQTDVWLSCVLAYILTTIVLWIFANIHRLYMKKRAPPRDHLLMNVQKNIICEPGKYRFPQRNRVLQCSDNFSRKGRKNTTLKEFKALEPSNRSLSFAKLALEMIRIALRQNLTLQNARASSSNAVLGSWMIACLFLTYSYSVVLLSFMTLPPVRKPIKTVEQLANAVNNHNFKVFSHSSKTVLDIIQSNPLLNGIVEKINERKWFFNKDGYPQNFDNDSAIIDTTKHLRIRYGVKPFTNKFISDDMISVVQAGLAVSKTFCCKKELRWHINRIIETGVYKKGWSRALLKAFNDRPLEVDQSSIRPLSLYDFKSMFYFLIGGLAFAGFVLLIEMISAVKFNAKFV</sequence>
<keyword evidence="9" id="KW-0675">Receptor</keyword>
<keyword evidence="4" id="KW-1003">Cell membrane</keyword>
<proteinExistence type="inferred from homology"/>
<evidence type="ECO:0000256" key="5">
    <source>
        <dbReference type="ARBA" id="ARBA00022692"/>
    </source>
</evidence>
<feature type="transmembrane region" description="Helical" evidence="13">
    <location>
        <begin position="440"/>
        <end position="463"/>
    </location>
</feature>
<dbReference type="PANTHER" id="PTHR42643:SF24">
    <property type="entry name" value="IONOTROPIC RECEPTOR 60A"/>
    <property type="match status" value="1"/>
</dbReference>
<dbReference type="PANTHER" id="PTHR42643">
    <property type="entry name" value="IONOTROPIC RECEPTOR 20A-RELATED"/>
    <property type="match status" value="1"/>
</dbReference>
<feature type="transmembrane region" description="Helical" evidence="13">
    <location>
        <begin position="250"/>
        <end position="274"/>
    </location>
</feature>
<evidence type="ECO:0000256" key="10">
    <source>
        <dbReference type="ARBA" id="ARBA00023180"/>
    </source>
</evidence>
<dbReference type="EMBL" id="JAFNEN010000094">
    <property type="protein sequence ID" value="KAG8195043.1"/>
    <property type="molecule type" value="Genomic_DNA"/>
</dbReference>
<evidence type="ECO:0000256" key="3">
    <source>
        <dbReference type="ARBA" id="ARBA00022448"/>
    </source>
</evidence>
<evidence type="ECO:0000256" key="13">
    <source>
        <dbReference type="SAM" id="Phobius"/>
    </source>
</evidence>
<dbReference type="Gene3D" id="3.40.190.10">
    <property type="entry name" value="Periplasmic binding protein-like II"/>
    <property type="match status" value="1"/>
</dbReference>
<evidence type="ECO:0000256" key="12">
    <source>
        <dbReference type="ARBA" id="ARBA00023303"/>
    </source>
</evidence>
<feature type="transmembrane region" description="Helical" evidence="13">
    <location>
        <begin position="131"/>
        <end position="150"/>
    </location>
</feature>
<evidence type="ECO:0000256" key="8">
    <source>
        <dbReference type="ARBA" id="ARBA00023136"/>
    </source>
</evidence>
<dbReference type="InterPro" id="IPR052192">
    <property type="entry name" value="Insect_Ionotropic_Sensory_Rcpt"/>
</dbReference>
<dbReference type="InterPro" id="IPR019594">
    <property type="entry name" value="Glu/Gly-bd"/>
</dbReference>
<dbReference type="SMART" id="SM00918">
    <property type="entry name" value="Lig_chan-Glu_bd"/>
    <property type="match status" value="1"/>
</dbReference>
<evidence type="ECO:0000313" key="15">
    <source>
        <dbReference type="EMBL" id="KAG8195043.1"/>
    </source>
</evidence>
<keyword evidence="7" id="KW-0406">Ion transport</keyword>
<evidence type="ECO:0000259" key="14">
    <source>
        <dbReference type="SMART" id="SM00918"/>
    </source>
</evidence>
<comment type="similarity">
    <text evidence="2">Belongs to the glutamate-gated ion channel (TC 1.A.10.1) family.</text>
</comment>
<dbReference type="Proteomes" id="UP000827092">
    <property type="component" value="Unassembled WGS sequence"/>
</dbReference>
<keyword evidence="8 13" id="KW-0472">Membrane</keyword>
<name>A0AAV6VG81_9ARAC</name>
<comment type="subcellular location">
    <subcellularLocation>
        <location evidence="1">Cell membrane</location>
        <topology evidence="1">Multi-pass membrane protein</topology>
    </subcellularLocation>
</comment>
<evidence type="ECO:0000313" key="16">
    <source>
        <dbReference type="Proteomes" id="UP000827092"/>
    </source>
</evidence>
<gene>
    <name evidence="15" type="ORF">JTE90_029623</name>
</gene>
<reference evidence="15 16" key="1">
    <citation type="journal article" date="2022" name="Nat. Ecol. Evol.">
        <title>A masculinizing supergene underlies an exaggerated male reproductive morph in a spider.</title>
        <authorList>
            <person name="Hendrickx F."/>
            <person name="De Corte Z."/>
            <person name="Sonet G."/>
            <person name="Van Belleghem S.M."/>
            <person name="Kostlbacher S."/>
            <person name="Vangestel C."/>
        </authorList>
    </citation>
    <scope>NUCLEOTIDE SEQUENCE [LARGE SCALE GENOMIC DNA]</scope>
    <source>
        <strain evidence="15">W744_W776</strain>
    </source>
</reference>
<feature type="domain" description="Ionotropic glutamate receptor L-glutamate and glycine-binding" evidence="14">
    <location>
        <begin position="12"/>
        <end position="77"/>
    </location>
</feature>